<dbReference type="Pfam" id="PF13360">
    <property type="entry name" value="PQQ_2"/>
    <property type="match status" value="1"/>
</dbReference>
<proteinExistence type="predicted"/>
<dbReference type="AlphaFoldDB" id="L9Z1X0"/>
<evidence type="ECO:0000313" key="2">
    <source>
        <dbReference type="EMBL" id="ELY79153.1"/>
    </source>
</evidence>
<protein>
    <submittedName>
        <fullName evidence="2">Pyrrolo-quinoline quinone repeat-containing protein</fullName>
    </submittedName>
</protein>
<dbReference type="InterPro" id="IPR011047">
    <property type="entry name" value="Quinoprotein_ADH-like_sf"/>
</dbReference>
<feature type="domain" description="Pyrrolo-quinoline quinone repeat" evidence="1">
    <location>
        <begin position="3"/>
        <end position="60"/>
    </location>
</feature>
<dbReference type="PATRIC" id="fig|1230459.4.peg.2428"/>
<dbReference type="Proteomes" id="UP000011592">
    <property type="component" value="Unassembled WGS sequence"/>
</dbReference>
<evidence type="ECO:0000259" key="1">
    <source>
        <dbReference type="Pfam" id="PF13360"/>
    </source>
</evidence>
<sequence>MASGRIHVASLDRNVYALDPETGEAHWRFETDNAVIAAPAVTDDAAYVASNDGRVYALDVT</sequence>
<dbReference type="SUPFAM" id="SSF50998">
    <property type="entry name" value="Quinoprotein alcohol dehydrogenase-like"/>
    <property type="match status" value="1"/>
</dbReference>
<dbReference type="InterPro" id="IPR002372">
    <property type="entry name" value="PQQ_rpt_dom"/>
</dbReference>
<dbReference type="Gene3D" id="2.40.128.630">
    <property type="match status" value="1"/>
</dbReference>
<accession>L9Z1X0</accession>
<organism evidence="2 3">
    <name type="scientific">Natrinema gari JCM 14663</name>
    <dbReference type="NCBI Taxonomy" id="1230459"/>
    <lineage>
        <taxon>Archaea</taxon>
        <taxon>Methanobacteriati</taxon>
        <taxon>Methanobacteriota</taxon>
        <taxon>Stenosarchaea group</taxon>
        <taxon>Halobacteria</taxon>
        <taxon>Halobacteriales</taxon>
        <taxon>Natrialbaceae</taxon>
        <taxon>Natrinema</taxon>
    </lineage>
</organism>
<dbReference type="EMBL" id="AOIJ01000052">
    <property type="protein sequence ID" value="ELY79153.1"/>
    <property type="molecule type" value="Genomic_DNA"/>
</dbReference>
<keyword evidence="3" id="KW-1185">Reference proteome</keyword>
<reference evidence="2 3" key="1">
    <citation type="journal article" date="2014" name="PLoS Genet.">
        <title>Phylogenetically driven sequencing of extremely halophilic archaea reveals strategies for static and dynamic osmo-response.</title>
        <authorList>
            <person name="Becker E.A."/>
            <person name="Seitzer P.M."/>
            <person name="Tritt A."/>
            <person name="Larsen D."/>
            <person name="Krusor M."/>
            <person name="Yao A.I."/>
            <person name="Wu D."/>
            <person name="Madern D."/>
            <person name="Eisen J.A."/>
            <person name="Darling A.E."/>
            <person name="Facciotti M.T."/>
        </authorList>
    </citation>
    <scope>NUCLEOTIDE SEQUENCE [LARGE SCALE GENOMIC DNA]</scope>
    <source>
        <strain evidence="2 3">JCM 14663</strain>
    </source>
</reference>
<comment type="caution">
    <text evidence="2">The sequence shown here is derived from an EMBL/GenBank/DDBJ whole genome shotgun (WGS) entry which is preliminary data.</text>
</comment>
<gene>
    <name evidence="2" type="ORF">C486_12191</name>
</gene>
<evidence type="ECO:0000313" key="3">
    <source>
        <dbReference type="Proteomes" id="UP000011592"/>
    </source>
</evidence>
<name>L9Z1X0_9EURY</name>